<dbReference type="EMBL" id="NWTK01000008">
    <property type="protein sequence ID" value="PKR53562.1"/>
    <property type="molecule type" value="Genomic_DNA"/>
</dbReference>
<dbReference type="AlphaFoldDB" id="A0A2N3KSN1"/>
<gene>
    <name evidence="8" type="ORF">COO20_13560</name>
</gene>
<evidence type="ECO:0000256" key="2">
    <source>
        <dbReference type="ARBA" id="ARBA00011255"/>
    </source>
</evidence>
<evidence type="ECO:0000256" key="5">
    <source>
        <dbReference type="RuleBase" id="RU362066"/>
    </source>
</evidence>
<keyword evidence="5" id="KW-0964">Secreted</keyword>
<keyword evidence="8" id="KW-0282">Flagellum</keyword>
<dbReference type="InterPro" id="IPR010810">
    <property type="entry name" value="Flagellin_hook_IN_motif"/>
</dbReference>
<dbReference type="GO" id="GO:0005576">
    <property type="term" value="C:extracellular region"/>
    <property type="evidence" value="ECO:0007669"/>
    <property type="project" value="UniProtKB-SubCell"/>
</dbReference>
<evidence type="ECO:0000256" key="4">
    <source>
        <dbReference type="ARBA" id="ARBA00023143"/>
    </source>
</evidence>
<keyword evidence="3 5" id="KW-0175">Coiled coil</keyword>
<dbReference type="PANTHER" id="PTHR30288:SF0">
    <property type="entry name" value="FLAGELLAR HOOK-ASSOCIATED PROTEIN 2"/>
    <property type="match status" value="1"/>
</dbReference>
<organism evidence="8 9">
    <name type="scientific">Thalassospira marina</name>
    <dbReference type="NCBI Taxonomy" id="2048283"/>
    <lineage>
        <taxon>Bacteria</taxon>
        <taxon>Pseudomonadati</taxon>
        <taxon>Pseudomonadota</taxon>
        <taxon>Alphaproteobacteria</taxon>
        <taxon>Rhodospirillales</taxon>
        <taxon>Thalassospiraceae</taxon>
        <taxon>Thalassospira</taxon>
    </lineage>
</organism>
<dbReference type="InterPro" id="IPR010809">
    <property type="entry name" value="FliD_C"/>
</dbReference>
<proteinExistence type="inferred from homology"/>
<comment type="caution">
    <text evidence="8">The sequence shown here is derived from an EMBL/GenBank/DDBJ whole genome shotgun (WGS) entry which is preliminary data.</text>
</comment>
<dbReference type="Proteomes" id="UP000233597">
    <property type="component" value="Unassembled WGS sequence"/>
</dbReference>
<feature type="coiled-coil region" evidence="5">
    <location>
        <begin position="497"/>
        <end position="556"/>
    </location>
</feature>
<dbReference type="GO" id="GO:0009421">
    <property type="term" value="C:bacterial-type flagellum filament cap"/>
    <property type="evidence" value="ECO:0007669"/>
    <property type="project" value="InterPro"/>
</dbReference>
<comment type="subcellular location">
    <subcellularLocation>
        <location evidence="5">Secreted</location>
    </subcellularLocation>
    <subcellularLocation>
        <location evidence="5">Bacterial flagellum</location>
    </subcellularLocation>
</comment>
<comment type="function">
    <text evidence="5">Required for morphogenesis and for the elongation of the flagellar filament by facilitating polymerization of the flagellin monomers at the tip of growing filament. Forms a capping structure, which prevents flagellin subunits (transported through the central channel of the flagellum) from leaking out without polymerization at the distal end.</text>
</comment>
<dbReference type="RefSeq" id="WP_101267391.1">
    <property type="nucleotide sequence ID" value="NZ_NWTK01000008.1"/>
</dbReference>
<dbReference type="GO" id="GO:0071973">
    <property type="term" value="P:bacterial-type flagellum-dependent cell motility"/>
    <property type="evidence" value="ECO:0007669"/>
    <property type="project" value="TreeGrafter"/>
</dbReference>
<keyword evidence="8" id="KW-0966">Cell projection</keyword>
<feature type="domain" description="Flagellar hook-associated protein 2 C-terminal" evidence="7">
    <location>
        <begin position="245"/>
        <end position="546"/>
    </location>
</feature>
<dbReference type="OrthoDB" id="9812018at2"/>
<comment type="similarity">
    <text evidence="1 5">Belongs to the FliD family.</text>
</comment>
<dbReference type="Pfam" id="PF07196">
    <property type="entry name" value="Flagellin_IN"/>
    <property type="match status" value="1"/>
</dbReference>
<dbReference type="GO" id="GO:0009424">
    <property type="term" value="C:bacterial-type flagellum hook"/>
    <property type="evidence" value="ECO:0007669"/>
    <property type="project" value="UniProtKB-UniRule"/>
</dbReference>
<keyword evidence="4 5" id="KW-0975">Bacterial flagellum</keyword>
<dbReference type="Pfam" id="PF02465">
    <property type="entry name" value="FliD_N"/>
    <property type="match status" value="1"/>
</dbReference>
<comment type="subunit">
    <text evidence="2 5">Homopentamer.</text>
</comment>
<feature type="domain" description="Flagellar hook-associated protein 2 N-terminal" evidence="6">
    <location>
        <begin position="23"/>
        <end position="133"/>
    </location>
</feature>
<keyword evidence="8" id="KW-0969">Cilium</keyword>
<protein>
    <recommendedName>
        <fullName evidence="5">Flagellar hook-associated protein 2</fullName>
        <shortName evidence="5">HAP2</shortName>
    </recommendedName>
    <alternativeName>
        <fullName evidence="5">Flagellar cap protein</fullName>
    </alternativeName>
</protein>
<dbReference type="InterPro" id="IPR003481">
    <property type="entry name" value="FliD_N"/>
</dbReference>
<dbReference type="InterPro" id="IPR040026">
    <property type="entry name" value="FliD"/>
</dbReference>
<evidence type="ECO:0000256" key="1">
    <source>
        <dbReference type="ARBA" id="ARBA00009764"/>
    </source>
</evidence>
<name>A0A2N3KSN1_9PROT</name>
<dbReference type="PANTHER" id="PTHR30288">
    <property type="entry name" value="FLAGELLAR CAP/ASSEMBLY PROTEIN FLID"/>
    <property type="match status" value="1"/>
</dbReference>
<evidence type="ECO:0000313" key="9">
    <source>
        <dbReference type="Proteomes" id="UP000233597"/>
    </source>
</evidence>
<evidence type="ECO:0000313" key="8">
    <source>
        <dbReference type="EMBL" id="PKR53562.1"/>
    </source>
</evidence>
<dbReference type="Pfam" id="PF07195">
    <property type="entry name" value="FliD_C"/>
    <property type="match status" value="1"/>
</dbReference>
<evidence type="ECO:0000259" key="6">
    <source>
        <dbReference type="Pfam" id="PF02465"/>
    </source>
</evidence>
<sequence>MSTVNSATSSSYISSSYTSGLTDIDTAALVQDAYDAKMEQADVIDAKIDDIDLQIAAYEELQDLLGTLEDAAEALTADAELASTRDDVWVGKTAYLQSSDSSVSASDVVGVLVDDTATTGTYELEVTQIATAHKIAGDIATSATDAAGVSGDLSLALGDGDSVSITVDADMSLNDIADEINKQKSVSGVSASVLQISDNQFMLVLSAADTGEEINFSSNGADTSLAQSLGLIDDTGAYGNELIAAQPAIFSVDGVEVTRNSNTVDDVISGVTLYLYDAEENTKITLEVDNDASSAYDAIQAFVDAYNDFRSFVLTNQSYTVGTGADDDAVLFGDSLLSSVSRDMYDALGFRSDSSLYQSLSSIGISYDDSNYLVIDSETLENALVSDFDSVSSLFSLQTDTSSDDLLVYDADGSYSGSFTVNITVNDDGSLASADIDGDDSLFTVSGNKIIGAEGTIYEGVTLYYGGSENQSVDVAITPGLAYGLKNSIDTYTNTSDGFLSDRIERLEKQTDDLEDEVTKITQDADDYAAKLIDRYADLETKMYQLELLRDQLEALWGNNDD</sequence>
<evidence type="ECO:0000259" key="7">
    <source>
        <dbReference type="Pfam" id="PF07195"/>
    </source>
</evidence>
<dbReference type="GO" id="GO:0007155">
    <property type="term" value="P:cell adhesion"/>
    <property type="evidence" value="ECO:0007669"/>
    <property type="project" value="InterPro"/>
</dbReference>
<reference evidence="8 9" key="1">
    <citation type="submission" date="2017-09" db="EMBL/GenBank/DDBJ databases">
        <title>Biodiversity and function of Thalassospira species in the particle-attached aromatic-hydrocarbon-degrading consortia from the surface seawater of the South China Sea.</title>
        <authorList>
            <person name="Dong C."/>
            <person name="Liu R."/>
            <person name="Shao Z."/>
        </authorList>
    </citation>
    <scope>NUCLEOTIDE SEQUENCE [LARGE SCALE GENOMIC DNA]</scope>
    <source>
        <strain evidence="8 9">CSC1P2</strain>
    </source>
</reference>
<accession>A0A2N3KSN1</accession>
<evidence type="ECO:0000256" key="3">
    <source>
        <dbReference type="ARBA" id="ARBA00023054"/>
    </source>
</evidence>